<evidence type="ECO:0000259" key="9">
    <source>
        <dbReference type="PROSITE" id="PS50157"/>
    </source>
</evidence>
<accession>A0A0K0DNV1</accession>
<keyword evidence="3" id="KW-0677">Repeat</keyword>
<evidence type="ECO:0000256" key="2">
    <source>
        <dbReference type="ARBA" id="ARBA00022723"/>
    </source>
</evidence>
<dbReference type="PROSITE" id="PS00028">
    <property type="entry name" value="ZINC_FINGER_C2H2_1"/>
    <property type="match status" value="1"/>
</dbReference>
<dbReference type="InterPro" id="IPR013087">
    <property type="entry name" value="Znf_C2H2_type"/>
</dbReference>
<evidence type="ECO:0000256" key="3">
    <source>
        <dbReference type="ARBA" id="ARBA00022737"/>
    </source>
</evidence>
<dbReference type="GO" id="GO:0008270">
    <property type="term" value="F:zinc ion binding"/>
    <property type="evidence" value="ECO:0007669"/>
    <property type="project" value="UniProtKB-KW"/>
</dbReference>
<evidence type="ECO:0000256" key="5">
    <source>
        <dbReference type="ARBA" id="ARBA00022833"/>
    </source>
</evidence>
<dbReference type="WBParaSite" id="ACAC_0001344001-mRNA-1">
    <property type="protein sequence ID" value="ACAC_0001344001-mRNA-1"/>
    <property type="gene ID" value="ACAC_0001344001"/>
</dbReference>
<name>A0A0K0DNV1_ANGCA</name>
<keyword evidence="4 7" id="KW-0863">Zinc-finger</keyword>
<dbReference type="GO" id="GO:0005634">
    <property type="term" value="C:nucleus"/>
    <property type="evidence" value="ECO:0007669"/>
    <property type="project" value="UniProtKB-SubCell"/>
</dbReference>
<feature type="compositionally biased region" description="Polar residues" evidence="8">
    <location>
        <begin position="190"/>
        <end position="206"/>
    </location>
</feature>
<feature type="region of interest" description="Disordered" evidence="8">
    <location>
        <begin position="190"/>
        <end position="211"/>
    </location>
</feature>
<protein>
    <submittedName>
        <fullName evidence="11">C2H2-type domain-containing protein</fullName>
    </submittedName>
</protein>
<keyword evidence="2" id="KW-0479">Metal-binding</keyword>
<dbReference type="InterPro" id="IPR050888">
    <property type="entry name" value="ZnF_C2H2-type_TF"/>
</dbReference>
<keyword evidence="10" id="KW-1185">Reference proteome</keyword>
<organism evidence="10 11">
    <name type="scientific">Angiostrongylus cantonensis</name>
    <name type="common">Rat lungworm</name>
    <dbReference type="NCBI Taxonomy" id="6313"/>
    <lineage>
        <taxon>Eukaryota</taxon>
        <taxon>Metazoa</taxon>
        <taxon>Ecdysozoa</taxon>
        <taxon>Nematoda</taxon>
        <taxon>Chromadorea</taxon>
        <taxon>Rhabditida</taxon>
        <taxon>Rhabditina</taxon>
        <taxon>Rhabditomorpha</taxon>
        <taxon>Strongyloidea</taxon>
        <taxon>Metastrongylidae</taxon>
        <taxon>Angiostrongylus</taxon>
    </lineage>
</organism>
<dbReference type="AlphaFoldDB" id="A0A0K0DNV1"/>
<reference evidence="10" key="1">
    <citation type="submission" date="2012-09" db="EMBL/GenBank/DDBJ databases">
        <authorList>
            <person name="Martin A.A."/>
        </authorList>
    </citation>
    <scope>NUCLEOTIDE SEQUENCE</scope>
</reference>
<evidence type="ECO:0000256" key="7">
    <source>
        <dbReference type="PROSITE-ProRule" id="PRU00042"/>
    </source>
</evidence>
<sequence length="644" mass="71988">MTKDSMDIAIDSKHCTPCSSSHFEKVPFAASDSVSGWDELIHHYQRHVKHRKALSSRYGLKSKQRSRNSTERDSVCSAVKTTVDSRCADGNPITCPVCSYVVTWRSSLNDVPVETLILKHIQSHEGEVAVKKLGYVKWFVSQVLFEGIIHLRICSLCMFCVPFWSKGDSTIGERPILRQAAENYKFFEGSSQKSTDHPTTGLPSTSDGEESAFNVTTHSVKSYGINWKPSSLNGCLMENSACENGSDVGEFEEYVPHFGGHTVPTGFGQPIMEDKSSIVASTCSLEPTSAIDLTSGISNSGELECCEESSDSNPSNVELHKLAVRKKFLWSGSPPPPLSKDQTEQLAKLSRSECPFCKAVRGGRGLRIPGSFSDEIKEECMIAHIVKFHHNDPSAAWVLNAKRYRMSVDDGLNPLKFLLEPTKDGSLRCSSCERAAFPKISNLRLHWATCIAVCGRYRDGLRRGRCVLVSPSAAAIKTKKSRSVNEGKNEHLADEFPFLHVSKSFMNSVERGGVLNLQCAKCDRNFPTPNELVQHAKRYHPTEEHYSKFEFVMEKEFVFKFDVLKSLRFSLEKGAAHILCLPCSELFEYSKYLYHRKRGVCGDANKISEAVPCSLKNRKVKVSYVRLRGSGCSNSRRQVKRSYR</sequence>
<dbReference type="Proteomes" id="UP000035642">
    <property type="component" value="Unassembled WGS sequence"/>
</dbReference>
<evidence type="ECO:0000256" key="1">
    <source>
        <dbReference type="ARBA" id="ARBA00004123"/>
    </source>
</evidence>
<keyword evidence="6" id="KW-0539">Nucleus</keyword>
<keyword evidence="5" id="KW-0862">Zinc</keyword>
<evidence type="ECO:0000313" key="10">
    <source>
        <dbReference type="Proteomes" id="UP000035642"/>
    </source>
</evidence>
<evidence type="ECO:0000313" key="11">
    <source>
        <dbReference type="WBParaSite" id="ACAC_0001344001-mRNA-1"/>
    </source>
</evidence>
<reference evidence="11" key="2">
    <citation type="submission" date="2017-02" db="UniProtKB">
        <authorList>
            <consortium name="WormBaseParasite"/>
        </authorList>
    </citation>
    <scope>IDENTIFICATION</scope>
</reference>
<proteinExistence type="predicted"/>
<dbReference type="PANTHER" id="PTHR24406">
    <property type="entry name" value="TRANSCRIPTIONAL REPRESSOR CTCFL-RELATED"/>
    <property type="match status" value="1"/>
</dbReference>
<comment type="subcellular location">
    <subcellularLocation>
        <location evidence="1">Nucleus</location>
    </subcellularLocation>
</comment>
<evidence type="ECO:0000256" key="8">
    <source>
        <dbReference type="SAM" id="MobiDB-lite"/>
    </source>
</evidence>
<evidence type="ECO:0000256" key="6">
    <source>
        <dbReference type="ARBA" id="ARBA00023242"/>
    </source>
</evidence>
<evidence type="ECO:0000256" key="4">
    <source>
        <dbReference type="ARBA" id="ARBA00022771"/>
    </source>
</evidence>
<dbReference type="PROSITE" id="PS50157">
    <property type="entry name" value="ZINC_FINGER_C2H2_2"/>
    <property type="match status" value="1"/>
</dbReference>
<feature type="domain" description="C2H2-type" evidence="9">
    <location>
        <begin position="517"/>
        <end position="545"/>
    </location>
</feature>